<comment type="caution">
    <text evidence="1">The sequence shown here is derived from an EMBL/GenBank/DDBJ whole genome shotgun (WGS) entry which is preliminary data.</text>
</comment>
<dbReference type="AlphaFoldDB" id="A0A5J5FXS5"/>
<evidence type="ECO:0000313" key="1">
    <source>
        <dbReference type="EMBL" id="KAA8998912.1"/>
    </source>
</evidence>
<dbReference type="EMBL" id="VYKJ01000007">
    <property type="protein sequence ID" value="KAA8998912.1"/>
    <property type="molecule type" value="Genomic_DNA"/>
</dbReference>
<dbReference type="Proteomes" id="UP000335415">
    <property type="component" value="Unassembled WGS sequence"/>
</dbReference>
<proteinExistence type="predicted"/>
<protein>
    <submittedName>
        <fullName evidence="1">DUF4225 domain-containing protein</fullName>
    </submittedName>
</protein>
<reference evidence="1 2" key="1">
    <citation type="submission" date="2019-09" db="EMBL/GenBank/DDBJ databases">
        <authorList>
            <person name="Li Y."/>
        </authorList>
    </citation>
    <scope>NUCLEOTIDE SEQUENCE [LARGE SCALE GENOMIC DNA]</scope>
    <source>
        <strain evidence="1 2">L3-3HA</strain>
    </source>
</reference>
<sequence>MCFVENKYVKQSLVNDNFIKDVTSYALEINSRVNVGRISVPDAIREVDEEIASLNQQDESLSEKKKQQTLILAGNARQRTTQNFSAEWDKLIVAGIGIVSGALQTMAGLALIETGPAGALMLAHGVSNTIENGYYILIVKIMSVR</sequence>
<dbReference type="Pfam" id="PF13988">
    <property type="entry name" value="DUF4225"/>
    <property type="match status" value="1"/>
</dbReference>
<dbReference type="InterPro" id="IPR025320">
    <property type="entry name" value="DUF4225"/>
</dbReference>
<evidence type="ECO:0000313" key="2">
    <source>
        <dbReference type="Proteomes" id="UP000335415"/>
    </source>
</evidence>
<organism evidence="1 2">
    <name type="scientific">Affinibrenneria salicis</name>
    <dbReference type="NCBI Taxonomy" id="2590031"/>
    <lineage>
        <taxon>Bacteria</taxon>
        <taxon>Pseudomonadati</taxon>
        <taxon>Pseudomonadota</taxon>
        <taxon>Gammaproteobacteria</taxon>
        <taxon>Enterobacterales</taxon>
        <taxon>Pectobacteriaceae</taxon>
        <taxon>Affinibrenneria</taxon>
    </lineage>
</organism>
<gene>
    <name evidence="1" type="ORF">FJU30_14590</name>
</gene>
<accession>A0A5J5FXS5</accession>
<dbReference type="OrthoDB" id="6534834at2"/>
<keyword evidence="2" id="KW-1185">Reference proteome</keyword>
<name>A0A5J5FXS5_9GAMM</name>